<proteinExistence type="predicted"/>
<dbReference type="AlphaFoldDB" id="A0A9D4XDT0"/>
<feature type="compositionally biased region" description="Basic residues" evidence="1">
    <location>
        <begin position="86"/>
        <end position="97"/>
    </location>
</feature>
<organism evidence="2 3">
    <name type="scientific">Pisum sativum</name>
    <name type="common">Garden pea</name>
    <name type="synonym">Lathyrus oleraceus</name>
    <dbReference type="NCBI Taxonomy" id="3888"/>
    <lineage>
        <taxon>Eukaryota</taxon>
        <taxon>Viridiplantae</taxon>
        <taxon>Streptophyta</taxon>
        <taxon>Embryophyta</taxon>
        <taxon>Tracheophyta</taxon>
        <taxon>Spermatophyta</taxon>
        <taxon>Magnoliopsida</taxon>
        <taxon>eudicotyledons</taxon>
        <taxon>Gunneridae</taxon>
        <taxon>Pentapetalae</taxon>
        <taxon>rosids</taxon>
        <taxon>fabids</taxon>
        <taxon>Fabales</taxon>
        <taxon>Fabaceae</taxon>
        <taxon>Papilionoideae</taxon>
        <taxon>50 kb inversion clade</taxon>
        <taxon>NPAAA clade</taxon>
        <taxon>Hologalegina</taxon>
        <taxon>IRL clade</taxon>
        <taxon>Fabeae</taxon>
        <taxon>Lathyrus</taxon>
    </lineage>
</organism>
<protein>
    <submittedName>
        <fullName evidence="2">Uncharacterized protein</fullName>
    </submittedName>
</protein>
<reference evidence="2 3" key="1">
    <citation type="journal article" date="2022" name="Nat. Genet.">
        <title>Improved pea reference genome and pan-genome highlight genomic features and evolutionary characteristics.</title>
        <authorList>
            <person name="Yang T."/>
            <person name="Liu R."/>
            <person name="Luo Y."/>
            <person name="Hu S."/>
            <person name="Wang D."/>
            <person name="Wang C."/>
            <person name="Pandey M.K."/>
            <person name="Ge S."/>
            <person name="Xu Q."/>
            <person name="Li N."/>
            <person name="Li G."/>
            <person name="Huang Y."/>
            <person name="Saxena R.K."/>
            <person name="Ji Y."/>
            <person name="Li M."/>
            <person name="Yan X."/>
            <person name="He Y."/>
            <person name="Liu Y."/>
            <person name="Wang X."/>
            <person name="Xiang C."/>
            <person name="Varshney R.K."/>
            <person name="Ding H."/>
            <person name="Gao S."/>
            <person name="Zong X."/>
        </authorList>
    </citation>
    <scope>NUCLEOTIDE SEQUENCE [LARGE SCALE GENOMIC DNA]</scope>
    <source>
        <strain evidence="2 3">cv. Zhongwan 6</strain>
    </source>
</reference>
<name>A0A9D4XDT0_PEA</name>
<dbReference type="Gramene" id="Psat04G0275700-T1">
    <property type="protein sequence ID" value="KAI5418249.1"/>
    <property type="gene ID" value="KIW84_042757"/>
</dbReference>
<sequence length="155" mass="17980">MGTCRSSNTRLPCSIRNHSFFKKLHIEEHEVTKEESGTQFDLEEEYEYLERYFSTSGIVGQKAMDKNARDLTYQCTTSMCPPPVKYKQKKGAKKSKKGKESDPSQWDIIDVEPYGNYGFNDIATLLGWGEDSWSLVRMKLDSEVYPNKLMYSKMF</sequence>
<dbReference type="EMBL" id="JAMSHJ010000004">
    <property type="protein sequence ID" value="KAI5418249.1"/>
    <property type="molecule type" value="Genomic_DNA"/>
</dbReference>
<comment type="caution">
    <text evidence="2">The sequence shown here is derived from an EMBL/GenBank/DDBJ whole genome shotgun (WGS) entry which is preliminary data.</text>
</comment>
<feature type="region of interest" description="Disordered" evidence="1">
    <location>
        <begin position="85"/>
        <end position="104"/>
    </location>
</feature>
<evidence type="ECO:0000313" key="3">
    <source>
        <dbReference type="Proteomes" id="UP001058974"/>
    </source>
</evidence>
<evidence type="ECO:0000313" key="2">
    <source>
        <dbReference type="EMBL" id="KAI5418249.1"/>
    </source>
</evidence>
<accession>A0A9D4XDT0</accession>
<evidence type="ECO:0000256" key="1">
    <source>
        <dbReference type="SAM" id="MobiDB-lite"/>
    </source>
</evidence>
<dbReference type="Proteomes" id="UP001058974">
    <property type="component" value="Chromosome 4"/>
</dbReference>
<gene>
    <name evidence="2" type="ORF">KIW84_042757</name>
</gene>
<keyword evidence="3" id="KW-1185">Reference proteome</keyword>